<feature type="compositionally biased region" description="Basic and acidic residues" evidence="1">
    <location>
        <begin position="168"/>
        <end position="177"/>
    </location>
</feature>
<protein>
    <submittedName>
        <fullName evidence="2">Uncharacterized protein</fullName>
    </submittedName>
</protein>
<name>A0ABR4LTJ2_9EURO</name>
<sequence>MSRLSGSVPPQADLHSVLERIRARPASRLTFVPRRASIRSIPDPPVRSFSSSLTRRDHVRSLPEVEPPRLGSRLRTRYVPPPAPPTAPETPAARPGRRSFCLDTVPGAPTARPSFRRYSIVAARQANASRPAPSERPALPSRLHLPARTSGTTLATSNRPSFRSSTARWERPARSAPRWTDKPVKHVHFEPTVEVIPVTPWINNPVRHVHFDPEPEVVTVSRWIKPRLHMHRSAWVRPSAQATHARSRESPSHTPARSLDPLEHVSRLLARAREARLAGGPVTPSSQPCDHGQSRPPLRYMPERAPNVVLQSRLHKRESTRHMGYLRSYT</sequence>
<feature type="compositionally biased region" description="Pro residues" evidence="1">
    <location>
        <begin position="79"/>
        <end position="88"/>
    </location>
</feature>
<keyword evidence="3" id="KW-1185">Reference proteome</keyword>
<dbReference type="RefSeq" id="XP_070886785.1">
    <property type="nucleotide sequence ID" value="XM_071032857.1"/>
</dbReference>
<evidence type="ECO:0000313" key="3">
    <source>
        <dbReference type="Proteomes" id="UP001610432"/>
    </source>
</evidence>
<gene>
    <name evidence="2" type="ORF">BJX67DRAFT_380744</name>
</gene>
<comment type="caution">
    <text evidence="2">The sequence shown here is derived from an EMBL/GenBank/DDBJ whole genome shotgun (WGS) entry which is preliminary data.</text>
</comment>
<feature type="region of interest" description="Disordered" evidence="1">
    <location>
        <begin position="235"/>
        <end position="261"/>
    </location>
</feature>
<proteinExistence type="predicted"/>
<accession>A0ABR4LTJ2</accession>
<feature type="compositionally biased region" description="Polar residues" evidence="1">
    <location>
        <begin position="149"/>
        <end position="167"/>
    </location>
</feature>
<feature type="region of interest" description="Disordered" evidence="1">
    <location>
        <begin position="278"/>
        <end position="303"/>
    </location>
</feature>
<evidence type="ECO:0000313" key="2">
    <source>
        <dbReference type="EMBL" id="KAL2867806.1"/>
    </source>
</evidence>
<feature type="region of interest" description="Disordered" evidence="1">
    <location>
        <begin position="40"/>
        <end position="98"/>
    </location>
</feature>
<dbReference type="GeneID" id="98147929"/>
<dbReference type="Proteomes" id="UP001610432">
    <property type="component" value="Unassembled WGS sequence"/>
</dbReference>
<dbReference type="EMBL" id="JBFXLQ010000017">
    <property type="protein sequence ID" value="KAL2867806.1"/>
    <property type="molecule type" value="Genomic_DNA"/>
</dbReference>
<organism evidence="2 3">
    <name type="scientific">Aspergillus lucknowensis</name>
    <dbReference type="NCBI Taxonomy" id="176173"/>
    <lineage>
        <taxon>Eukaryota</taxon>
        <taxon>Fungi</taxon>
        <taxon>Dikarya</taxon>
        <taxon>Ascomycota</taxon>
        <taxon>Pezizomycotina</taxon>
        <taxon>Eurotiomycetes</taxon>
        <taxon>Eurotiomycetidae</taxon>
        <taxon>Eurotiales</taxon>
        <taxon>Aspergillaceae</taxon>
        <taxon>Aspergillus</taxon>
        <taxon>Aspergillus subgen. Nidulantes</taxon>
    </lineage>
</organism>
<evidence type="ECO:0000256" key="1">
    <source>
        <dbReference type="SAM" id="MobiDB-lite"/>
    </source>
</evidence>
<feature type="region of interest" description="Disordered" evidence="1">
    <location>
        <begin position="148"/>
        <end position="177"/>
    </location>
</feature>
<feature type="compositionally biased region" description="Basic and acidic residues" evidence="1">
    <location>
        <begin position="54"/>
        <end position="67"/>
    </location>
</feature>
<reference evidence="2 3" key="1">
    <citation type="submission" date="2024-07" db="EMBL/GenBank/DDBJ databases">
        <title>Section-level genome sequencing and comparative genomics of Aspergillus sections Usti and Cavernicolus.</title>
        <authorList>
            <consortium name="Lawrence Berkeley National Laboratory"/>
            <person name="Nybo J.L."/>
            <person name="Vesth T.C."/>
            <person name="Theobald S."/>
            <person name="Frisvad J.C."/>
            <person name="Larsen T.O."/>
            <person name="Kjaerboelling I."/>
            <person name="Rothschild-Mancinelli K."/>
            <person name="Lyhne E.K."/>
            <person name="Kogle M.E."/>
            <person name="Barry K."/>
            <person name="Clum A."/>
            <person name="Na H."/>
            <person name="Ledsgaard L."/>
            <person name="Lin J."/>
            <person name="Lipzen A."/>
            <person name="Kuo A."/>
            <person name="Riley R."/>
            <person name="Mondo S."/>
            <person name="Labutti K."/>
            <person name="Haridas S."/>
            <person name="Pangalinan J."/>
            <person name="Salamov A.A."/>
            <person name="Simmons B.A."/>
            <person name="Magnuson J.K."/>
            <person name="Chen J."/>
            <person name="Drula E."/>
            <person name="Henrissat B."/>
            <person name="Wiebenga A."/>
            <person name="Lubbers R.J."/>
            <person name="Gomes A.C."/>
            <person name="Macurrencykelacurrency M.R."/>
            <person name="Stajich J."/>
            <person name="Grigoriev I.V."/>
            <person name="Mortensen U.H."/>
            <person name="De Vries R.P."/>
            <person name="Baker S.E."/>
            <person name="Andersen M.R."/>
        </authorList>
    </citation>
    <scope>NUCLEOTIDE SEQUENCE [LARGE SCALE GENOMIC DNA]</scope>
    <source>
        <strain evidence="2 3">CBS 449.75</strain>
    </source>
</reference>